<dbReference type="Proteomes" id="UP001497516">
    <property type="component" value="Chromosome 2"/>
</dbReference>
<dbReference type="EMBL" id="OZ034815">
    <property type="protein sequence ID" value="CAL1371103.1"/>
    <property type="molecule type" value="Genomic_DNA"/>
</dbReference>
<dbReference type="PANTHER" id="PTHR13343:SF28">
    <property type="entry name" value="PENTATRICOPEPTIDE REPEAT (PPR) SUPERFAMILY PROTEIN"/>
    <property type="match status" value="1"/>
</dbReference>
<feature type="region of interest" description="Disordered" evidence="1">
    <location>
        <begin position="51"/>
        <end position="76"/>
    </location>
</feature>
<gene>
    <name evidence="2" type="ORF">LTRI10_LOCUS13185</name>
</gene>
<evidence type="ECO:0000313" key="2">
    <source>
        <dbReference type="EMBL" id="CAL1371103.1"/>
    </source>
</evidence>
<proteinExistence type="predicted"/>
<name>A0AAV2DB27_9ROSI</name>
<reference evidence="2 3" key="1">
    <citation type="submission" date="2024-04" db="EMBL/GenBank/DDBJ databases">
        <authorList>
            <person name="Fracassetti M."/>
        </authorList>
    </citation>
    <scope>NUCLEOTIDE SEQUENCE [LARGE SCALE GENOMIC DNA]</scope>
</reference>
<dbReference type="AlphaFoldDB" id="A0AAV2DB27"/>
<dbReference type="PANTHER" id="PTHR13343">
    <property type="entry name" value="CREG1 PROTEIN"/>
    <property type="match status" value="1"/>
</dbReference>
<accession>A0AAV2DB27</accession>
<organism evidence="2 3">
    <name type="scientific">Linum trigynum</name>
    <dbReference type="NCBI Taxonomy" id="586398"/>
    <lineage>
        <taxon>Eukaryota</taxon>
        <taxon>Viridiplantae</taxon>
        <taxon>Streptophyta</taxon>
        <taxon>Embryophyta</taxon>
        <taxon>Tracheophyta</taxon>
        <taxon>Spermatophyta</taxon>
        <taxon>Magnoliopsida</taxon>
        <taxon>eudicotyledons</taxon>
        <taxon>Gunneridae</taxon>
        <taxon>Pentapetalae</taxon>
        <taxon>rosids</taxon>
        <taxon>fabids</taxon>
        <taxon>Malpighiales</taxon>
        <taxon>Linaceae</taxon>
        <taxon>Linum</taxon>
    </lineage>
</organism>
<evidence type="ECO:0000313" key="3">
    <source>
        <dbReference type="Proteomes" id="UP001497516"/>
    </source>
</evidence>
<protein>
    <submittedName>
        <fullName evidence="2">Uncharacterized protein</fullName>
    </submittedName>
</protein>
<keyword evidence="3" id="KW-1185">Reference proteome</keyword>
<feature type="compositionally biased region" description="Polar residues" evidence="1">
    <location>
        <begin position="51"/>
        <end position="72"/>
    </location>
</feature>
<evidence type="ECO:0000256" key="1">
    <source>
        <dbReference type="SAM" id="MobiDB-lite"/>
    </source>
</evidence>
<sequence>MAARLQGHGTLDYHGATNLEECSRVSGTTRRQLRTASFDLPWKNSQRSRAGSVLKSTIRASQGQLASGSDPSEQNDKVQYHPFEEIADSASKSSGDARLTAEETCRTIVEVNSKANVMLVNEEIHENIMWPDMPYVTDEYGNVYFQVKNDEDILKTLTSKNNYVQAIIGFDTEDMISEMELLNNSGMTMTMMRR</sequence>